<reference evidence="18" key="2">
    <citation type="submission" date="2023-05" db="EMBL/GenBank/DDBJ databases">
        <authorList>
            <consortium name="Lawrence Berkeley National Laboratory"/>
            <person name="Steindorff A."/>
            <person name="Hensen N."/>
            <person name="Bonometti L."/>
            <person name="Westerberg I."/>
            <person name="Brannstrom I.O."/>
            <person name="Guillou S."/>
            <person name="Cros-Aarteil S."/>
            <person name="Calhoun S."/>
            <person name="Haridas S."/>
            <person name="Kuo A."/>
            <person name="Mondo S."/>
            <person name="Pangilinan J."/>
            <person name="Riley R."/>
            <person name="Labutti K."/>
            <person name="Andreopoulos B."/>
            <person name="Lipzen A."/>
            <person name="Chen C."/>
            <person name="Yanf M."/>
            <person name="Daum C."/>
            <person name="Ng V."/>
            <person name="Clum A."/>
            <person name="Ohm R."/>
            <person name="Martin F."/>
            <person name="Silar P."/>
            <person name="Natvig D."/>
            <person name="Lalanne C."/>
            <person name="Gautier V."/>
            <person name="Ament-Velasquez S.L."/>
            <person name="Kruys A."/>
            <person name="Hutchinson M.I."/>
            <person name="Powell A.J."/>
            <person name="Barry K."/>
            <person name="Miller A.N."/>
            <person name="Grigoriev I.V."/>
            <person name="Debuchy R."/>
            <person name="Gladieux P."/>
            <person name="Thoren M.H."/>
            <person name="Johannesson H."/>
        </authorList>
    </citation>
    <scope>NUCLEOTIDE SEQUENCE</scope>
    <source>
        <strain evidence="18">CBS 141.50</strain>
    </source>
</reference>
<dbReference type="GO" id="GO:0005737">
    <property type="term" value="C:cytoplasm"/>
    <property type="evidence" value="ECO:0007669"/>
    <property type="project" value="TreeGrafter"/>
</dbReference>
<dbReference type="PROSITE" id="PS50082">
    <property type="entry name" value="WD_REPEATS_2"/>
    <property type="match status" value="1"/>
</dbReference>
<dbReference type="GO" id="GO:0070534">
    <property type="term" value="P:protein K63-linked ubiquitination"/>
    <property type="evidence" value="ECO:0007669"/>
    <property type="project" value="UniProtKB-UniRule"/>
</dbReference>
<evidence type="ECO:0000256" key="8">
    <source>
        <dbReference type="ARBA" id="ARBA00022737"/>
    </source>
</evidence>
<dbReference type="GO" id="GO:0003755">
    <property type="term" value="F:peptidyl-prolyl cis-trans isomerase activity"/>
    <property type="evidence" value="ECO:0007669"/>
    <property type="project" value="UniProtKB-KW"/>
</dbReference>
<dbReference type="EMBL" id="MU853654">
    <property type="protein sequence ID" value="KAK4139657.1"/>
    <property type="molecule type" value="Genomic_DNA"/>
</dbReference>
<comment type="pathway">
    <text evidence="2 16">Protein modification; protein ubiquitination.</text>
</comment>
<dbReference type="GO" id="GO:0000974">
    <property type="term" value="C:Prp19 complex"/>
    <property type="evidence" value="ECO:0007669"/>
    <property type="project" value="UniProtKB-UniRule"/>
</dbReference>
<dbReference type="CDD" id="cd16656">
    <property type="entry name" value="RING-Ubox_PRP19"/>
    <property type="match status" value="1"/>
</dbReference>
<dbReference type="InterPro" id="IPR055340">
    <property type="entry name" value="RING-Ubox_PRP19"/>
</dbReference>
<evidence type="ECO:0000256" key="4">
    <source>
        <dbReference type="ARBA" id="ARBA00022574"/>
    </source>
</evidence>
<keyword evidence="10 16" id="KW-0833">Ubl conjugation pathway</keyword>
<keyword evidence="7 16" id="KW-0747">Spliceosome</keyword>
<dbReference type="GO" id="GO:0000398">
    <property type="term" value="P:mRNA splicing, via spliceosome"/>
    <property type="evidence" value="ECO:0007669"/>
    <property type="project" value="InterPro"/>
</dbReference>
<dbReference type="InterPro" id="IPR001680">
    <property type="entry name" value="WD40_rpt"/>
</dbReference>
<comment type="subcellular location">
    <subcellularLocation>
        <location evidence="1 16">Nucleus</location>
    </subcellularLocation>
</comment>
<evidence type="ECO:0000256" key="13">
    <source>
        <dbReference type="ARBA" id="ARBA00023204"/>
    </source>
</evidence>
<comment type="caution">
    <text evidence="18">The sequence shown here is derived from an EMBL/GenBank/DDBJ whole genome shotgun (WGS) entry which is preliminary data.</text>
</comment>
<dbReference type="InterPro" id="IPR003613">
    <property type="entry name" value="Ubox_domain"/>
</dbReference>
<dbReference type="GeneID" id="87815182"/>
<keyword evidence="11" id="KW-0697">Rotamase</keyword>
<gene>
    <name evidence="18" type="ORF">C8A04DRAFT_15659</name>
</gene>
<feature type="domain" description="U-box" evidence="17">
    <location>
        <begin position="400"/>
        <end position="467"/>
    </location>
</feature>
<accession>A0AAN6ZIH0</accession>
<dbReference type="SUPFAM" id="SSF54506">
    <property type="entry name" value="Diaminopimelate epimerase-like"/>
    <property type="match status" value="1"/>
</dbReference>
<dbReference type="InterPro" id="IPR015943">
    <property type="entry name" value="WD40/YVTN_repeat-like_dom_sf"/>
</dbReference>
<evidence type="ECO:0000256" key="5">
    <source>
        <dbReference type="ARBA" id="ARBA00022664"/>
    </source>
</evidence>
<keyword evidence="5 16" id="KW-0507">mRNA processing</keyword>
<evidence type="ECO:0000256" key="1">
    <source>
        <dbReference type="ARBA" id="ARBA00004123"/>
    </source>
</evidence>
<dbReference type="PANTHER" id="PTHR43995">
    <property type="entry name" value="PRE-MRNA-PROCESSING FACTOR 19"/>
    <property type="match status" value="1"/>
</dbReference>
<evidence type="ECO:0000259" key="17">
    <source>
        <dbReference type="SMART" id="SM00504"/>
    </source>
</evidence>
<dbReference type="GO" id="GO:0061630">
    <property type="term" value="F:ubiquitin protein ligase activity"/>
    <property type="evidence" value="ECO:0007669"/>
    <property type="project" value="UniProtKB-UniRule"/>
</dbReference>
<dbReference type="GO" id="GO:0006281">
    <property type="term" value="P:DNA repair"/>
    <property type="evidence" value="ECO:0007669"/>
    <property type="project" value="UniProtKB-KW"/>
</dbReference>
<dbReference type="EC" id="2.3.2.27" evidence="16"/>
<dbReference type="RefSeq" id="XP_062633028.1">
    <property type="nucleotide sequence ID" value="XM_062778569.1"/>
</dbReference>
<dbReference type="Gene3D" id="3.10.310.10">
    <property type="entry name" value="Diaminopimelate Epimerase, Chain A, domain 1"/>
    <property type="match status" value="2"/>
</dbReference>
<dbReference type="SUPFAM" id="SSF50978">
    <property type="entry name" value="WD40 repeat-like"/>
    <property type="match status" value="1"/>
</dbReference>
<evidence type="ECO:0000256" key="14">
    <source>
        <dbReference type="ARBA" id="ARBA00023242"/>
    </source>
</evidence>
<reference evidence="18" key="1">
    <citation type="journal article" date="2023" name="Mol. Phylogenet. Evol.">
        <title>Genome-scale phylogeny and comparative genomics of the fungal order Sordariales.</title>
        <authorList>
            <person name="Hensen N."/>
            <person name="Bonometti L."/>
            <person name="Westerberg I."/>
            <person name="Brannstrom I.O."/>
            <person name="Guillou S."/>
            <person name="Cros-Aarteil S."/>
            <person name="Calhoun S."/>
            <person name="Haridas S."/>
            <person name="Kuo A."/>
            <person name="Mondo S."/>
            <person name="Pangilinan J."/>
            <person name="Riley R."/>
            <person name="LaButti K."/>
            <person name="Andreopoulos B."/>
            <person name="Lipzen A."/>
            <person name="Chen C."/>
            <person name="Yan M."/>
            <person name="Daum C."/>
            <person name="Ng V."/>
            <person name="Clum A."/>
            <person name="Steindorff A."/>
            <person name="Ohm R.A."/>
            <person name="Martin F."/>
            <person name="Silar P."/>
            <person name="Natvig D.O."/>
            <person name="Lalanne C."/>
            <person name="Gautier V."/>
            <person name="Ament-Velasquez S.L."/>
            <person name="Kruys A."/>
            <person name="Hutchinson M.I."/>
            <person name="Powell A.J."/>
            <person name="Barry K."/>
            <person name="Miller A.N."/>
            <person name="Grigoriev I.V."/>
            <person name="Debuchy R."/>
            <person name="Gladieux P."/>
            <person name="Hiltunen Thoren M."/>
            <person name="Johannesson H."/>
        </authorList>
    </citation>
    <scope>NUCLEOTIDE SEQUENCE</scope>
    <source>
        <strain evidence="18">CBS 141.50</strain>
    </source>
</reference>
<dbReference type="FunFam" id="3.30.40.10:FF:000027">
    <property type="entry name" value="Pre-mRNA-processing factor 19, putative"/>
    <property type="match status" value="1"/>
</dbReference>
<keyword evidence="14 16" id="KW-0539">Nucleus</keyword>
<dbReference type="AlphaFoldDB" id="A0AAN6ZIH0"/>
<dbReference type="SUPFAM" id="SSF57850">
    <property type="entry name" value="RING/U-box"/>
    <property type="match status" value="1"/>
</dbReference>
<evidence type="ECO:0000256" key="3">
    <source>
        <dbReference type="ARBA" id="ARBA00006388"/>
    </source>
</evidence>
<feature type="repeat" description="WD" evidence="15">
    <location>
        <begin position="677"/>
        <end position="718"/>
    </location>
</feature>
<evidence type="ECO:0000256" key="15">
    <source>
        <dbReference type="PROSITE-ProRule" id="PRU00221"/>
    </source>
</evidence>
<keyword evidence="6 16" id="KW-0808">Transferase</keyword>
<evidence type="ECO:0000256" key="6">
    <source>
        <dbReference type="ARBA" id="ARBA00022679"/>
    </source>
</evidence>
<comment type="catalytic activity">
    <reaction evidence="16">
        <text>S-ubiquitinyl-[E2 ubiquitin-conjugating enzyme]-L-cysteine + [acceptor protein]-L-lysine = [E2 ubiquitin-conjugating enzyme]-L-cysteine + N(6)-ubiquitinyl-[acceptor protein]-L-lysine.</text>
        <dbReference type="EC" id="2.3.2.27"/>
    </reaction>
</comment>
<proteinExistence type="inferred from homology"/>
<dbReference type="InterPro" id="IPR036322">
    <property type="entry name" value="WD40_repeat_dom_sf"/>
</dbReference>
<dbReference type="Gene3D" id="2.130.10.10">
    <property type="entry name" value="YVTN repeat-like/Quinoprotein amine dehydrogenase"/>
    <property type="match status" value="1"/>
</dbReference>
<evidence type="ECO:0000256" key="2">
    <source>
        <dbReference type="ARBA" id="ARBA00004906"/>
    </source>
</evidence>
<dbReference type="InterPro" id="IPR013083">
    <property type="entry name" value="Znf_RING/FYVE/PHD"/>
</dbReference>
<dbReference type="SMART" id="SM00320">
    <property type="entry name" value="WD40"/>
    <property type="match status" value="4"/>
</dbReference>
<evidence type="ECO:0000256" key="10">
    <source>
        <dbReference type="ARBA" id="ARBA00022786"/>
    </source>
</evidence>
<dbReference type="Pfam" id="PF08606">
    <property type="entry name" value="Prp19"/>
    <property type="match status" value="1"/>
</dbReference>
<evidence type="ECO:0000313" key="18">
    <source>
        <dbReference type="EMBL" id="KAK4139657.1"/>
    </source>
</evidence>
<evidence type="ECO:0000256" key="12">
    <source>
        <dbReference type="ARBA" id="ARBA00023187"/>
    </source>
</evidence>
<dbReference type="Pfam" id="PF02567">
    <property type="entry name" value="PhzC-PhzF"/>
    <property type="match status" value="2"/>
</dbReference>
<keyword evidence="12 16" id="KW-0508">mRNA splicing</keyword>
<keyword evidence="11" id="KW-0413">Isomerase</keyword>
<evidence type="ECO:0000256" key="11">
    <source>
        <dbReference type="ARBA" id="ARBA00023110"/>
    </source>
</evidence>
<keyword evidence="13 16" id="KW-0234">DNA repair</keyword>
<dbReference type="SMART" id="SM00504">
    <property type="entry name" value="Ubox"/>
    <property type="match status" value="1"/>
</dbReference>
<sequence>MASLTLRFTTLDVFTTTPFLGNPLAVVFVPPSARPHLTQSAKQRIAREFNLSETVFLHILPGDDDPPEKKQSPTEGEATREIDIFTIEKELPFAGHPTIGTAYLVLKTLGWRHVTTLLTKAGPIHIQLDNATGAVRAAIPSAVHIHRQTLGNLLTSPPFTIAGAEKVKATIESGLSADATIRAAELTAPIVSVVRGMTFVLVRLPGLADLARVETGNRIDFAPLVAEKGLLLDEGEWGVGFVSRYYYVPTPGPGSGSGSGPVAGEEKGDERVALRTRMVELGFEDPATGSAASTLASWLTISEGREKGCGFEITQGVEMGRKSDIVVDVVAERDGGSGEVVVKELYLGGSAVVVMNGNISNDPLLSARLPPKSWELSGLGIQSHHHRSIPHPTDLRRDFRMLCGLSGEVPEEPVVSRKTGTVFEKRLILKYIEENGTEPNTTDELDPEADLLPLKTSRVVRPRPPNFTSLPSLLKAFQDEWDALVLETYNTREQLARTREELATALYQHDAAVRVIARLTKERDEARDALSKVTIAPSGGAPAGANGDAMAVDSQGLPESLVEHVQQTQQELMKGRKKRPTPQGWASTDDVAALEQVSYADLSVSHASSLDTESGYAAVGGLDGKLDIYSVYAKTVERSLDIGEPVTATVWTGSKVVLATSKGSVKVLENGAEAASFNVHAGAVTGLAVHPGARILASVGVDKSFVFYDLETLQHVSRGYTDAALTACAFHPDGNLFGAGTQAGDIKIFQTESGVQAESFHLGTPVQSLVFSENGFWFAASGKGQSTTTIFDLRKSGPAAQVKELQTGDAQALDWDYSGQYLATAGSTGVTVQMYQKSAKKWSEPLRTSSPAAALRWGEQARSLVTVSKEGVVSVLGAKE</sequence>
<dbReference type="Gene3D" id="3.30.40.10">
    <property type="entry name" value="Zinc/RING finger domain, C3HC4 (zinc finger)"/>
    <property type="match status" value="1"/>
</dbReference>
<comment type="similarity">
    <text evidence="3 16">Belongs to the WD repeat PRP19 family.</text>
</comment>
<dbReference type="InterPro" id="IPR038959">
    <property type="entry name" value="Prp19"/>
</dbReference>
<keyword evidence="8" id="KW-0677">Repeat</keyword>
<protein>
    <recommendedName>
        <fullName evidence="16">Pre-mRNA-processing factor 19</fullName>
        <ecNumber evidence="16">2.3.2.27</ecNumber>
    </recommendedName>
</protein>
<keyword evidence="4 15" id="KW-0853">WD repeat</keyword>
<evidence type="ECO:0000313" key="19">
    <source>
        <dbReference type="Proteomes" id="UP001302676"/>
    </source>
</evidence>
<name>A0AAN6ZIH0_9PEZI</name>
<keyword evidence="19" id="KW-1185">Reference proteome</keyword>
<evidence type="ECO:0000256" key="16">
    <source>
        <dbReference type="RuleBase" id="RU367101"/>
    </source>
</evidence>
<keyword evidence="9 16" id="KW-0227">DNA damage</keyword>
<dbReference type="Pfam" id="PF00400">
    <property type="entry name" value="WD40"/>
    <property type="match status" value="2"/>
</dbReference>
<dbReference type="InterPro" id="IPR003719">
    <property type="entry name" value="Phenazine_PhzF-like"/>
</dbReference>
<organism evidence="18 19">
    <name type="scientific">Dichotomopilus funicola</name>
    <dbReference type="NCBI Taxonomy" id="1934379"/>
    <lineage>
        <taxon>Eukaryota</taxon>
        <taxon>Fungi</taxon>
        <taxon>Dikarya</taxon>
        <taxon>Ascomycota</taxon>
        <taxon>Pezizomycotina</taxon>
        <taxon>Sordariomycetes</taxon>
        <taxon>Sordariomycetidae</taxon>
        <taxon>Sordariales</taxon>
        <taxon>Chaetomiaceae</taxon>
        <taxon>Dichotomopilus</taxon>
    </lineage>
</organism>
<comment type="function">
    <text evidence="16">Ubiquitin-protein ligase which is mainly involved pre-mRNA splicing and DNA repair. Required for pre-mRNA splicing as component of the spliceosome.</text>
</comment>
<comment type="subunit">
    <text evidence="16">Homotetramer.</text>
</comment>
<evidence type="ECO:0000256" key="7">
    <source>
        <dbReference type="ARBA" id="ARBA00022728"/>
    </source>
</evidence>
<dbReference type="Proteomes" id="UP001302676">
    <property type="component" value="Unassembled WGS sequence"/>
</dbReference>
<dbReference type="PANTHER" id="PTHR43995:SF1">
    <property type="entry name" value="PRE-MRNA-PROCESSING FACTOR 19"/>
    <property type="match status" value="1"/>
</dbReference>
<dbReference type="GO" id="GO:0071006">
    <property type="term" value="C:U2-type catalytic step 1 spliceosome"/>
    <property type="evidence" value="ECO:0007669"/>
    <property type="project" value="TreeGrafter"/>
</dbReference>
<evidence type="ECO:0000256" key="9">
    <source>
        <dbReference type="ARBA" id="ARBA00022763"/>
    </source>
</evidence>
<dbReference type="InterPro" id="IPR013915">
    <property type="entry name" value="Prp19_cc"/>
</dbReference>